<evidence type="ECO:0000313" key="3">
    <source>
        <dbReference type="Proteomes" id="UP001487740"/>
    </source>
</evidence>
<proteinExistence type="predicted"/>
<accession>A0AAW0U1G2</accession>
<name>A0AAW0U1G2_SCYPA</name>
<keyword evidence="3" id="KW-1185">Reference proteome</keyword>
<dbReference type="AlphaFoldDB" id="A0AAW0U1G2"/>
<organism evidence="2 3">
    <name type="scientific">Scylla paramamosain</name>
    <name type="common">Mud crab</name>
    <dbReference type="NCBI Taxonomy" id="85552"/>
    <lineage>
        <taxon>Eukaryota</taxon>
        <taxon>Metazoa</taxon>
        <taxon>Ecdysozoa</taxon>
        <taxon>Arthropoda</taxon>
        <taxon>Crustacea</taxon>
        <taxon>Multicrustacea</taxon>
        <taxon>Malacostraca</taxon>
        <taxon>Eumalacostraca</taxon>
        <taxon>Eucarida</taxon>
        <taxon>Decapoda</taxon>
        <taxon>Pleocyemata</taxon>
        <taxon>Brachyura</taxon>
        <taxon>Eubrachyura</taxon>
        <taxon>Portunoidea</taxon>
        <taxon>Portunidae</taxon>
        <taxon>Portuninae</taxon>
        <taxon>Scylla</taxon>
    </lineage>
</organism>
<gene>
    <name evidence="2" type="ORF">O3P69_013355</name>
</gene>
<feature type="region of interest" description="Disordered" evidence="1">
    <location>
        <begin position="1"/>
        <end position="24"/>
    </location>
</feature>
<evidence type="ECO:0000256" key="1">
    <source>
        <dbReference type="SAM" id="MobiDB-lite"/>
    </source>
</evidence>
<evidence type="ECO:0000313" key="2">
    <source>
        <dbReference type="EMBL" id="KAK8393278.1"/>
    </source>
</evidence>
<dbReference type="Proteomes" id="UP001487740">
    <property type="component" value="Unassembled WGS sequence"/>
</dbReference>
<protein>
    <submittedName>
        <fullName evidence="2">Uncharacterized protein</fullName>
    </submittedName>
</protein>
<reference evidence="2 3" key="1">
    <citation type="submission" date="2023-03" db="EMBL/GenBank/DDBJ databases">
        <title>High-quality genome of Scylla paramamosain provides insights in environmental adaptation.</title>
        <authorList>
            <person name="Zhang L."/>
        </authorList>
    </citation>
    <scope>NUCLEOTIDE SEQUENCE [LARGE SCALE GENOMIC DNA]</scope>
    <source>
        <strain evidence="2">LZ_2023a</strain>
        <tissue evidence="2">Muscle</tissue>
    </source>
</reference>
<comment type="caution">
    <text evidence="2">The sequence shown here is derived from an EMBL/GenBank/DDBJ whole genome shotgun (WGS) entry which is preliminary data.</text>
</comment>
<sequence length="470" mass="50580">MRSGTFGKPGPPRRPGRAAGQDRPVPQLAIKLITLASRLEERALQEGREMSHSSPHPHPPLAAFEPAACYAVVYMKRCRLCLEVIRRGRDGREGGAGRAGKEVGGVGAPAVSRYLAGDTESHAAHCMSGVGRASAGSAGSRQQRQSCWWSGAGWHSCSVPLVRQRGAISGSGCHDYGMVGRQATLDSRPGRSRGMTSGIKSQCWSSLTSANTGRRAVLRQGSQRDGQCPRVYLVTRLPPLYPYSVVPTPPSVPWIIPAAGDATSDAGSSASAPAPTAFVPLPALGDRLCAAKLDHSNFGLFGLRPASAAMDLTTAYRYNQNMMEYYTCKMSFKSSHKNPSRHDSYTCHASRREDVYIVAYQRRRPRLPLARRPHCPGAHNSSDAVIVVGYDVKSEHSPYGRRHCVLVIVVVVVVVMVDGCVECWLASGTLAGDCRPARPACPSIRLPACLPACLPLRPAASRHMFNPQPL</sequence>
<dbReference type="EMBL" id="JARAKH010000021">
    <property type="protein sequence ID" value="KAK8393278.1"/>
    <property type="molecule type" value="Genomic_DNA"/>
</dbReference>